<name>A0A9W8A8E3_9FUNG</name>
<sequence>MSLVSDYRSSDSSDSDDAPRPDINTQNRPGKKRITTSAPKESWKEIVAREREELQQGQPGKSGRPGLSAALSALLPKPRNSPAPKFHKPPKNTPNTETKSATKEQKAPPPVQPGSDTDQSDKESDCDIGSVSFFTIGHHEEGGDVLKATEKETRGEDPPKKHEASPSNAKVLNLVYDHYSGYYYDSSSGAYYYYDYSTSQYLPIPAQTTDQNNGSPSSSTADQTDKIGPSVDSDMLKGLVGKRERELLNSVAIPDMQAISQAGQLSGSDHIAPTHGSTSNIRATQPPKEVYQHLQPSKKQKQRHNIMYLAFQAKANELKLQESYAANRKTKKETQQKYGPWICTLRQQIRLLVFVMHVDRKVNQGAGYRN</sequence>
<dbReference type="InterPro" id="IPR018800">
    <property type="entry name" value="PRCC"/>
</dbReference>
<protein>
    <recommendedName>
        <fullName evidence="4">OCRE domain-containing protein</fullName>
    </recommendedName>
</protein>
<feature type="region of interest" description="Disordered" evidence="1">
    <location>
        <begin position="205"/>
        <end position="234"/>
    </location>
</feature>
<dbReference type="AlphaFoldDB" id="A0A9W8A8E3"/>
<keyword evidence="3" id="KW-1185">Reference proteome</keyword>
<evidence type="ECO:0000256" key="1">
    <source>
        <dbReference type="SAM" id="MobiDB-lite"/>
    </source>
</evidence>
<dbReference type="PANTHER" id="PTHR13621">
    <property type="entry name" value="PROLINE-RICH PROTEIN PRCC"/>
    <property type="match status" value="1"/>
</dbReference>
<comment type="caution">
    <text evidence="2">The sequence shown here is derived from an EMBL/GenBank/DDBJ whole genome shotgun (WGS) entry which is preliminary data.</text>
</comment>
<proteinExistence type="predicted"/>
<accession>A0A9W8A8E3</accession>
<dbReference type="PANTHER" id="PTHR13621:SF2">
    <property type="entry name" value="PROLINE-RICH PROTEIN PRCC"/>
    <property type="match status" value="1"/>
</dbReference>
<feature type="compositionally biased region" description="Polar residues" evidence="1">
    <location>
        <begin position="206"/>
        <end position="222"/>
    </location>
</feature>
<gene>
    <name evidence="2" type="ORF">H4219_001848</name>
</gene>
<evidence type="ECO:0008006" key="4">
    <source>
        <dbReference type="Google" id="ProtNLM"/>
    </source>
</evidence>
<dbReference type="GO" id="GO:0005634">
    <property type="term" value="C:nucleus"/>
    <property type="evidence" value="ECO:0007669"/>
    <property type="project" value="TreeGrafter"/>
</dbReference>
<evidence type="ECO:0000313" key="2">
    <source>
        <dbReference type="EMBL" id="KAJ1919600.1"/>
    </source>
</evidence>
<dbReference type="Proteomes" id="UP001150538">
    <property type="component" value="Unassembled WGS sequence"/>
</dbReference>
<feature type="region of interest" description="Disordered" evidence="1">
    <location>
        <begin position="1"/>
        <end position="127"/>
    </location>
</feature>
<dbReference type="EMBL" id="JANBPU010000024">
    <property type="protein sequence ID" value="KAJ1919600.1"/>
    <property type="molecule type" value="Genomic_DNA"/>
</dbReference>
<feature type="compositionally biased region" description="Basic and acidic residues" evidence="1">
    <location>
        <begin position="41"/>
        <end position="54"/>
    </location>
</feature>
<reference evidence="2" key="1">
    <citation type="submission" date="2022-07" db="EMBL/GenBank/DDBJ databases">
        <title>Phylogenomic reconstructions and comparative analyses of Kickxellomycotina fungi.</title>
        <authorList>
            <person name="Reynolds N.K."/>
            <person name="Stajich J.E."/>
            <person name="Barry K."/>
            <person name="Grigoriev I.V."/>
            <person name="Crous P."/>
            <person name="Smith M.E."/>
        </authorList>
    </citation>
    <scope>NUCLEOTIDE SEQUENCE</scope>
    <source>
        <strain evidence="2">NBRC 100468</strain>
    </source>
</reference>
<evidence type="ECO:0000313" key="3">
    <source>
        <dbReference type="Proteomes" id="UP001150538"/>
    </source>
</evidence>
<dbReference type="Pfam" id="PF10253">
    <property type="entry name" value="PRCC"/>
    <property type="match status" value="1"/>
</dbReference>
<feature type="compositionally biased region" description="Low complexity" evidence="1">
    <location>
        <begin position="1"/>
        <end position="12"/>
    </location>
</feature>
<organism evidence="2 3">
    <name type="scientific">Mycoemilia scoparia</name>
    <dbReference type="NCBI Taxonomy" id="417184"/>
    <lineage>
        <taxon>Eukaryota</taxon>
        <taxon>Fungi</taxon>
        <taxon>Fungi incertae sedis</taxon>
        <taxon>Zoopagomycota</taxon>
        <taxon>Kickxellomycotina</taxon>
        <taxon>Kickxellomycetes</taxon>
        <taxon>Kickxellales</taxon>
        <taxon>Kickxellaceae</taxon>
        <taxon>Mycoemilia</taxon>
    </lineage>
</organism>
<dbReference type="OrthoDB" id="206969at2759"/>